<accession>A0A4U0SKJ8</accession>
<name>A0A4U0SKJ8_9ACTN</name>
<evidence type="ECO:0000313" key="2">
    <source>
        <dbReference type="EMBL" id="TKA10344.1"/>
    </source>
</evidence>
<reference evidence="2 3" key="1">
    <citation type="submission" date="2019-04" db="EMBL/GenBank/DDBJ databases">
        <title>Streptomyces oryziradicis sp. nov., a novel actinomycete isolated from rhizosphere soil of rice (Oryza sativa L.).</title>
        <authorList>
            <person name="Li C."/>
        </authorList>
    </citation>
    <scope>NUCLEOTIDE SEQUENCE [LARGE SCALE GENOMIC DNA]</scope>
    <source>
        <strain evidence="2 3">NEAU-C40</strain>
    </source>
</reference>
<dbReference type="AlphaFoldDB" id="A0A4U0SKJ8"/>
<evidence type="ECO:0000313" key="3">
    <source>
        <dbReference type="Proteomes" id="UP000305778"/>
    </source>
</evidence>
<dbReference type="Proteomes" id="UP000305778">
    <property type="component" value="Unassembled WGS sequence"/>
</dbReference>
<organism evidence="2 3">
    <name type="scientific">Actinacidiphila oryziradicis</name>
    <dbReference type="NCBI Taxonomy" id="2571141"/>
    <lineage>
        <taxon>Bacteria</taxon>
        <taxon>Bacillati</taxon>
        <taxon>Actinomycetota</taxon>
        <taxon>Actinomycetes</taxon>
        <taxon>Kitasatosporales</taxon>
        <taxon>Streptomycetaceae</taxon>
        <taxon>Actinacidiphila</taxon>
    </lineage>
</organism>
<gene>
    <name evidence="2" type="ORF">FCI23_17625</name>
</gene>
<feature type="region of interest" description="Disordered" evidence="1">
    <location>
        <begin position="66"/>
        <end position="113"/>
    </location>
</feature>
<dbReference type="EMBL" id="SUMC01000015">
    <property type="protein sequence ID" value="TKA10344.1"/>
    <property type="molecule type" value="Genomic_DNA"/>
</dbReference>
<sequence length="113" mass="13143">MGVPVRLLLVRRHVEEVHAHGRHQHPARRRRDGSTGRLTLVVDCFHIVQLAQRHLADLRRRLTWRHHGRRAARATPSTPSATSCAATRKTSPARFRSASWRTGGFPRRWRRRP</sequence>
<evidence type="ECO:0008006" key="4">
    <source>
        <dbReference type="Google" id="ProtNLM"/>
    </source>
</evidence>
<evidence type="ECO:0000256" key="1">
    <source>
        <dbReference type="SAM" id="MobiDB-lite"/>
    </source>
</evidence>
<proteinExistence type="predicted"/>
<keyword evidence="3" id="KW-1185">Reference proteome</keyword>
<comment type="caution">
    <text evidence="2">The sequence shown here is derived from an EMBL/GenBank/DDBJ whole genome shotgun (WGS) entry which is preliminary data.</text>
</comment>
<feature type="compositionally biased region" description="Low complexity" evidence="1">
    <location>
        <begin position="73"/>
        <end position="88"/>
    </location>
</feature>
<protein>
    <recommendedName>
        <fullName evidence="4">Transposase IS204/IS1001/IS1096/IS1165 DDE domain-containing protein</fullName>
    </recommendedName>
</protein>